<evidence type="ECO:0000256" key="2">
    <source>
        <dbReference type="SAM" id="MobiDB-lite"/>
    </source>
</evidence>
<feature type="transmembrane region" description="Helical" evidence="3">
    <location>
        <begin position="139"/>
        <end position="156"/>
    </location>
</feature>
<evidence type="ECO:0000256" key="1">
    <source>
        <dbReference type="ARBA" id="ARBA00006765"/>
    </source>
</evidence>
<name>A0A8H6ZGF4_9AGAR</name>
<evidence type="ECO:0000256" key="3">
    <source>
        <dbReference type="SAM" id="Phobius"/>
    </source>
</evidence>
<keyword evidence="3" id="KW-1133">Transmembrane helix</keyword>
<gene>
    <name evidence="4" type="ORF">MSAN_00150100</name>
</gene>
<dbReference type="InterPro" id="IPR007736">
    <property type="entry name" value="Caleosin-related"/>
</dbReference>
<feature type="transmembrane region" description="Helical" evidence="3">
    <location>
        <begin position="43"/>
        <end position="65"/>
    </location>
</feature>
<keyword evidence="5" id="KW-1185">Reference proteome</keyword>
<dbReference type="GO" id="GO:0004497">
    <property type="term" value="F:monooxygenase activity"/>
    <property type="evidence" value="ECO:0007669"/>
    <property type="project" value="TreeGrafter"/>
</dbReference>
<keyword evidence="3" id="KW-0812">Transmembrane</keyword>
<reference evidence="4" key="1">
    <citation type="submission" date="2020-05" db="EMBL/GenBank/DDBJ databases">
        <title>Mycena genomes resolve the evolution of fungal bioluminescence.</title>
        <authorList>
            <person name="Tsai I.J."/>
        </authorList>
    </citation>
    <scope>NUCLEOTIDE SEQUENCE</scope>
    <source>
        <strain evidence="4">160909Yilan</strain>
    </source>
</reference>
<feature type="region of interest" description="Disordered" evidence="2">
    <location>
        <begin position="183"/>
        <end position="222"/>
    </location>
</feature>
<dbReference type="Pfam" id="PF05042">
    <property type="entry name" value="Caleosin"/>
    <property type="match status" value="1"/>
</dbReference>
<sequence>MEPRAEPHIRGARRKGLQSHIAFFDPDQDGIIWPIDTYNGMRAIGFGVIFSLLAMVLIHLGFSWFTSDALLPDIFWRIHVSRINKVLHGSDTGTFTQTGDMDERRFDYVFALYTAPPHTHMTFQEGVRMLHGNRRSYDFFGWFVAACDWGATYLLLNPADGRIAKHDVHAILDGSLFAKLAQKNTNPETVTKPEKLSETSPKNTENTHPEKNGKHGHSKRKH</sequence>
<dbReference type="Proteomes" id="UP000623467">
    <property type="component" value="Unassembled WGS sequence"/>
</dbReference>
<dbReference type="GO" id="GO:0005509">
    <property type="term" value="F:calcium ion binding"/>
    <property type="evidence" value="ECO:0007669"/>
    <property type="project" value="TreeGrafter"/>
</dbReference>
<dbReference type="PANTHER" id="PTHR31495">
    <property type="entry name" value="PEROXYGENASE 3-RELATED"/>
    <property type="match status" value="1"/>
</dbReference>
<accession>A0A8H6ZGF4</accession>
<dbReference type="AlphaFoldDB" id="A0A8H6ZGF4"/>
<evidence type="ECO:0000313" key="5">
    <source>
        <dbReference type="Proteomes" id="UP000623467"/>
    </source>
</evidence>
<organism evidence="4 5">
    <name type="scientific">Mycena sanguinolenta</name>
    <dbReference type="NCBI Taxonomy" id="230812"/>
    <lineage>
        <taxon>Eukaryota</taxon>
        <taxon>Fungi</taxon>
        <taxon>Dikarya</taxon>
        <taxon>Basidiomycota</taxon>
        <taxon>Agaricomycotina</taxon>
        <taxon>Agaricomycetes</taxon>
        <taxon>Agaricomycetidae</taxon>
        <taxon>Agaricales</taxon>
        <taxon>Marasmiineae</taxon>
        <taxon>Mycenaceae</taxon>
        <taxon>Mycena</taxon>
    </lineage>
</organism>
<dbReference type="PANTHER" id="PTHR31495:SF0">
    <property type="entry name" value="BINDING PROTEIN CALEOSIN, PUTATIVE (AFU_ORTHOLOGUE AFUA_5G13750)-RELATED"/>
    <property type="match status" value="1"/>
</dbReference>
<protein>
    <submittedName>
        <fullName evidence="4">Putative peroxygenase 3</fullName>
    </submittedName>
</protein>
<comment type="similarity">
    <text evidence="1">Belongs to the caleosin family.</text>
</comment>
<dbReference type="EMBL" id="JACAZH010000001">
    <property type="protein sequence ID" value="KAF7377297.1"/>
    <property type="molecule type" value="Genomic_DNA"/>
</dbReference>
<proteinExistence type="inferred from homology"/>
<dbReference type="OrthoDB" id="640742at2759"/>
<evidence type="ECO:0000313" key="4">
    <source>
        <dbReference type="EMBL" id="KAF7377297.1"/>
    </source>
</evidence>
<keyword evidence="3" id="KW-0472">Membrane</keyword>
<comment type="caution">
    <text evidence="4">The sequence shown here is derived from an EMBL/GenBank/DDBJ whole genome shotgun (WGS) entry which is preliminary data.</text>
</comment>